<evidence type="ECO:0000313" key="4">
    <source>
        <dbReference type="EMBL" id="UUF08965.1"/>
    </source>
</evidence>
<dbReference type="Pfam" id="PF01610">
    <property type="entry name" value="DDE_Tnp_ISL3"/>
    <property type="match status" value="2"/>
</dbReference>
<feature type="domain" description="Transposase IS204/IS1001/IS1096/IS1165 DDE" evidence="1">
    <location>
        <begin position="411"/>
        <end position="539"/>
    </location>
</feature>
<feature type="domain" description="Transposase IS204/IS1001/IS1096/IS1165 zinc-finger" evidence="2">
    <location>
        <begin position="35"/>
        <end position="76"/>
    </location>
</feature>
<dbReference type="EMBL" id="CP071250">
    <property type="protein sequence ID" value="UUF08965.1"/>
    <property type="molecule type" value="Genomic_DNA"/>
</dbReference>
<dbReference type="AlphaFoldDB" id="A0A9Q9CHZ3"/>
<evidence type="ECO:0000313" key="5">
    <source>
        <dbReference type="EMBL" id="UUF09274.1"/>
    </source>
</evidence>
<evidence type="ECO:0000259" key="1">
    <source>
        <dbReference type="Pfam" id="PF01610"/>
    </source>
</evidence>
<evidence type="ECO:0000313" key="3">
    <source>
        <dbReference type="EMBL" id="UUF07903.1"/>
    </source>
</evidence>
<proteinExistence type="predicted"/>
<dbReference type="PANTHER" id="PTHR33498">
    <property type="entry name" value="TRANSPOSASE FOR INSERTION SEQUENCE ELEMENT IS1557"/>
    <property type="match status" value="1"/>
</dbReference>
<sequence>MNLNVFFPENLMIQSIENNEHKILIYLKSKSNFSHCPLCGMKSQHVHSTYIRKPLDASILSKPVQLKIQAKKFFCLNSNCKRQIFTERFTGFLNTYRRLTVRLEEVFLQLSLSMSAEALSRFLFKLGYERSGDSLLDLLRRIDSTEKEIKNQSLTHIGVDDFSFRRGVEFGTVICDLKTHRPVEILASRSTQAFKEWLEKHPSVKLVTRDRATTYTKAIHSTNPDIIQIADKWHFLKNLLDVVKETISSRFPKGWFIIPECPVLETTDNETDIATTNEESTVSHESLSEKEQSKWTLILEVQKVYQQLGSIRQTARHLKLSRTSVTKYIQLSEPPKQIRKPRVNQFLPYLNQITQWCQEGKTAIWIHKQLIQQGFKGAPSSTRRKVQEIKATLSIKKNKKVEDKINKKPPKYLKATKFQLISLIWRKATSLTQQELDLLNQLFQGHSDLSELYTAVQLFRDLVTMGQVVKLSQWLERYVNHEIKLLREFCRRMKRDERSIINALVYPYTNAICEGNVNRIKMIKRQMYGRASFELLRIKVLYA</sequence>
<dbReference type="Proteomes" id="UP001058072">
    <property type="component" value="Chromosome"/>
</dbReference>
<dbReference type="InterPro" id="IPR047951">
    <property type="entry name" value="Transpos_ISL3"/>
</dbReference>
<evidence type="ECO:0000259" key="2">
    <source>
        <dbReference type="Pfam" id="PF14690"/>
    </source>
</evidence>
<dbReference type="InterPro" id="IPR002560">
    <property type="entry name" value="Transposase_DDE"/>
</dbReference>
<dbReference type="InterPro" id="IPR029261">
    <property type="entry name" value="Transposase_Znf"/>
</dbReference>
<dbReference type="RefSeq" id="WP_212725291.1">
    <property type="nucleotide sequence ID" value="NZ_CP071250.1"/>
</dbReference>
<feature type="domain" description="Transposase IS204/IS1001/IS1096/IS1165 DDE" evidence="1">
    <location>
        <begin position="157"/>
        <end position="356"/>
    </location>
</feature>
<gene>
    <name evidence="4" type="ORF">J0J70_02865</name>
    <name evidence="5" type="ORF">J0J70_04745</name>
    <name evidence="3" type="ORF">J0J70_09795</name>
</gene>
<accession>A0A9Q9CHZ3</accession>
<organism evidence="5 6">
    <name type="scientific">Turicibacter bilis</name>
    <dbReference type="NCBI Taxonomy" id="2735723"/>
    <lineage>
        <taxon>Bacteria</taxon>
        <taxon>Bacillati</taxon>
        <taxon>Bacillota</taxon>
        <taxon>Erysipelotrichia</taxon>
        <taxon>Erysipelotrichales</taxon>
        <taxon>Turicibacteraceae</taxon>
        <taxon>Turicibacter</taxon>
    </lineage>
</organism>
<dbReference type="NCBIfam" id="NF033550">
    <property type="entry name" value="transpos_ISL3"/>
    <property type="match status" value="1"/>
</dbReference>
<name>A0A9Q9CHZ3_9FIRM</name>
<dbReference type="EMBL" id="CP071250">
    <property type="protein sequence ID" value="UUF09274.1"/>
    <property type="molecule type" value="Genomic_DNA"/>
</dbReference>
<dbReference type="PANTHER" id="PTHR33498:SF1">
    <property type="entry name" value="TRANSPOSASE FOR INSERTION SEQUENCE ELEMENT IS1557"/>
    <property type="match status" value="1"/>
</dbReference>
<dbReference type="EMBL" id="CP071250">
    <property type="protein sequence ID" value="UUF07903.1"/>
    <property type="molecule type" value="Genomic_DNA"/>
</dbReference>
<protein>
    <submittedName>
        <fullName evidence="5">ISL3 family transposase</fullName>
    </submittedName>
</protein>
<reference evidence="5" key="1">
    <citation type="submission" date="2021-03" db="EMBL/GenBank/DDBJ databases">
        <title>Comparative Genomics and Metabolomics in the genus Turicibacter.</title>
        <authorList>
            <person name="Maki J."/>
            <person name="Looft T."/>
        </authorList>
    </citation>
    <scope>NUCLEOTIDE SEQUENCE</scope>
    <source>
        <strain evidence="5">ISU324</strain>
    </source>
</reference>
<dbReference type="Pfam" id="PF14690">
    <property type="entry name" value="Zn_ribbon_ISL3"/>
    <property type="match status" value="1"/>
</dbReference>
<evidence type="ECO:0000313" key="6">
    <source>
        <dbReference type="Proteomes" id="UP001058072"/>
    </source>
</evidence>